<proteinExistence type="predicted"/>
<dbReference type="EMBL" id="CM009753">
    <property type="protein sequence ID" value="PUZ56745.1"/>
    <property type="molecule type" value="Genomic_DNA"/>
</dbReference>
<accession>A0A2T7DMC4</accession>
<reference evidence="2 3" key="1">
    <citation type="submission" date="2018-04" db="EMBL/GenBank/DDBJ databases">
        <title>WGS assembly of Panicum hallii var. hallii HAL2.</title>
        <authorList>
            <person name="Lovell J."/>
            <person name="Jenkins J."/>
            <person name="Lowry D."/>
            <person name="Mamidi S."/>
            <person name="Sreedasyam A."/>
            <person name="Weng X."/>
            <person name="Barry K."/>
            <person name="Bonette J."/>
            <person name="Campitelli B."/>
            <person name="Daum C."/>
            <person name="Gordon S."/>
            <person name="Gould B."/>
            <person name="Lipzen A."/>
            <person name="MacQueen A."/>
            <person name="Palacio-Mejia J."/>
            <person name="Plott C."/>
            <person name="Shakirov E."/>
            <person name="Shu S."/>
            <person name="Yoshinaga Y."/>
            <person name="Zane M."/>
            <person name="Rokhsar D."/>
            <person name="Grimwood J."/>
            <person name="Schmutz J."/>
            <person name="Juenger T."/>
        </authorList>
    </citation>
    <scope>NUCLEOTIDE SEQUENCE [LARGE SCALE GENOMIC DNA]</scope>
    <source>
        <strain evidence="3">cv. HAL2</strain>
    </source>
</reference>
<dbReference type="Gramene" id="PUZ56745">
    <property type="protein sequence ID" value="PUZ56745"/>
    <property type="gene ID" value="GQ55_5G359500"/>
</dbReference>
<evidence type="ECO:0000256" key="1">
    <source>
        <dbReference type="SAM" id="MobiDB-lite"/>
    </source>
</evidence>
<feature type="compositionally biased region" description="Basic residues" evidence="1">
    <location>
        <begin position="97"/>
        <end position="106"/>
    </location>
</feature>
<sequence length="163" mass="17890">MCKSKQAPCFPLQSMATTSSSISLCSQFSFLFTEQSKSEQGKQPQALRHPSTCACSSSPMFSSRKHNNSTMTTTTPGPATPPCPSPRLHRAAADGARHHRSPRHHPTPPIASWMTTTLTRSCAGAARRPRPPRASSPSHLQPGRQAARIHERLGRFRQPRLRS</sequence>
<organism evidence="2 3">
    <name type="scientific">Panicum hallii var. hallii</name>
    <dbReference type="NCBI Taxonomy" id="1504633"/>
    <lineage>
        <taxon>Eukaryota</taxon>
        <taxon>Viridiplantae</taxon>
        <taxon>Streptophyta</taxon>
        <taxon>Embryophyta</taxon>
        <taxon>Tracheophyta</taxon>
        <taxon>Spermatophyta</taxon>
        <taxon>Magnoliopsida</taxon>
        <taxon>Liliopsida</taxon>
        <taxon>Poales</taxon>
        <taxon>Poaceae</taxon>
        <taxon>PACMAD clade</taxon>
        <taxon>Panicoideae</taxon>
        <taxon>Panicodae</taxon>
        <taxon>Paniceae</taxon>
        <taxon>Panicinae</taxon>
        <taxon>Panicum</taxon>
        <taxon>Panicum sect. Panicum</taxon>
    </lineage>
</organism>
<name>A0A2T7DMC4_9POAL</name>
<protein>
    <submittedName>
        <fullName evidence="2">Uncharacterized protein</fullName>
    </submittedName>
</protein>
<gene>
    <name evidence="2" type="ORF">GQ55_5G359500</name>
</gene>
<dbReference type="AlphaFoldDB" id="A0A2T7DMC4"/>
<evidence type="ECO:0000313" key="2">
    <source>
        <dbReference type="EMBL" id="PUZ56745.1"/>
    </source>
</evidence>
<dbReference type="Proteomes" id="UP000244336">
    <property type="component" value="Chromosome 5"/>
</dbReference>
<feature type="region of interest" description="Disordered" evidence="1">
    <location>
        <begin position="39"/>
        <end position="163"/>
    </location>
</feature>
<evidence type="ECO:0000313" key="3">
    <source>
        <dbReference type="Proteomes" id="UP000244336"/>
    </source>
</evidence>
<keyword evidence="3" id="KW-1185">Reference proteome</keyword>